<proteinExistence type="inferred from homology"/>
<dbReference type="PANTHER" id="PTHR42760">
    <property type="entry name" value="SHORT-CHAIN DEHYDROGENASES/REDUCTASES FAMILY MEMBER"/>
    <property type="match status" value="1"/>
</dbReference>
<dbReference type="GO" id="GO:0016616">
    <property type="term" value="F:oxidoreductase activity, acting on the CH-OH group of donors, NAD or NADP as acceptor"/>
    <property type="evidence" value="ECO:0007669"/>
    <property type="project" value="TreeGrafter"/>
</dbReference>
<evidence type="ECO:0000256" key="1">
    <source>
        <dbReference type="ARBA" id="ARBA00006484"/>
    </source>
</evidence>
<dbReference type="InterPro" id="IPR002347">
    <property type="entry name" value="SDR_fam"/>
</dbReference>
<accession>A0A5M8PU44</accession>
<dbReference type="PRINTS" id="PR00081">
    <property type="entry name" value="GDHRDH"/>
</dbReference>
<dbReference type="PRINTS" id="PR00080">
    <property type="entry name" value="SDRFAMILY"/>
</dbReference>
<dbReference type="PANTHER" id="PTHR42760:SF124">
    <property type="entry name" value="SHORT-CHAIN DEHYDROGENASE_REDUCTASE"/>
    <property type="match status" value="1"/>
</dbReference>
<dbReference type="CDD" id="cd05233">
    <property type="entry name" value="SDR_c"/>
    <property type="match status" value="1"/>
</dbReference>
<dbReference type="InterPro" id="IPR036291">
    <property type="entry name" value="NAD(P)-bd_dom_sf"/>
</dbReference>
<protein>
    <recommendedName>
        <fullName evidence="4">DUF1989 domain-containing protein</fullName>
    </recommendedName>
</protein>
<comment type="similarity">
    <text evidence="1">Belongs to the short-chain dehydrogenases/reductases (SDR) family.</text>
</comment>
<keyword evidence="2" id="KW-0521">NADP</keyword>
<name>A0A5M8PU44_9LECA</name>
<dbReference type="Proteomes" id="UP000324767">
    <property type="component" value="Unassembled WGS sequence"/>
</dbReference>
<evidence type="ECO:0000313" key="6">
    <source>
        <dbReference type="Proteomes" id="UP000324767"/>
    </source>
</evidence>
<dbReference type="InterPro" id="IPR018959">
    <property type="entry name" value="DUF1989"/>
</dbReference>
<dbReference type="Pfam" id="PF09347">
    <property type="entry name" value="DUF1989"/>
    <property type="match status" value="1"/>
</dbReference>
<dbReference type="Pfam" id="PF13561">
    <property type="entry name" value="adh_short_C2"/>
    <property type="match status" value="1"/>
</dbReference>
<dbReference type="InterPro" id="IPR020904">
    <property type="entry name" value="Sc_DH/Rdtase_CS"/>
</dbReference>
<dbReference type="EMBL" id="VXIT01000004">
    <property type="protein sequence ID" value="KAA6413138.1"/>
    <property type="molecule type" value="Genomic_DNA"/>
</dbReference>
<feature type="domain" description="DUF1989" evidence="4">
    <location>
        <begin position="39"/>
        <end position="200"/>
    </location>
</feature>
<comment type="caution">
    <text evidence="5">The sequence shown here is derived from an EMBL/GenBank/DDBJ whole genome shotgun (WGS) entry which is preliminary data.</text>
</comment>
<evidence type="ECO:0000256" key="3">
    <source>
        <dbReference type="SAM" id="MobiDB-lite"/>
    </source>
</evidence>
<organism evidence="5 6">
    <name type="scientific">Lasallia pustulata</name>
    <dbReference type="NCBI Taxonomy" id="136370"/>
    <lineage>
        <taxon>Eukaryota</taxon>
        <taxon>Fungi</taxon>
        <taxon>Dikarya</taxon>
        <taxon>Ascomycota</taxon>
        <taxon>Pezizomycotina</taxon>
        <taxon>Lecanoromycetes</taxon>
        <taxon>OSLEUM clade</taxon>
        <taxon>Umbilicariomycetidae</taxon>
        <taxon>Umbilicariales</taxon>
        <taxon>Umbilicariaceae</taxon>
        <taxon>Lasallia</taxon>
    </lineage>
</organism>
<evidence type="ECO:0000256" key="2">
    <source>
        <dbReference type="ARBA" id="ARBA00022857"/>
    </source>
</evidence>
<gene>
    <name evidence="5" type="ORF">FRX48_02882</name>
</gene>
<dbReference type="AlphaFoldDB" id="A0A5M8PU44"/>
<evidence type="ECO:0000259" key="4">
    <source>
        <dbReference type="Pfam" id="PF09347"/>
    </source>
</evidence>
<dbReference type="Gene3D" id="3.40.50.720">
    <property type="entry name" value="NAD(P)-binding Rossmann-like Domain"/>
    <property type="match status" value="1"/>
</dbReference>
<dbReference type="OrthoDB" id="417891at2759"/>
<evidence type="ECO:0000313" key="5">
    <source>
        <dbReference type="EMBL" id="KAA6413138.1"/>
    </source>
</evidence>
<dbReference type="FunFam" id="3.40.50.720:FF:000620">
    <property type="entry name" value="3-oxoacyl-(Acyl carrier protein) reductase"/>
    <property type="match status" value="1"/>
</dbReference>
<dbReference type="SUPFAM" id="SSF51735">
    <property type="entry name" value="NAD(P)-binding Rossmann-fold domains"/>
    <property type="match status" value="1"/>
</dbReference>
<feature type="region of interest" description="Disordered" evidence="3">
    <location>
        <begin position="1"/>
        <end position="36"/>
    </location>
</feature>
<dbReference type="NCBIfam" id="NF005559">
    <property type="entry name" value="PRK07231.1"/>
    <property type="match status" value="1"/>
</dbReference>
<dbReference type="PROSITE" id="PS00061">
    <property type="entry name" value="ADH_SHORT"/>
    <property type="match status" value="1"/>
</dbReference>
<sequence length="539" mass="58025">MEIKHQTAVAAPRSLRRSPNPNNVPPPLPASSPATSVLIKGGHGGSLRVPKGQTFRVIDIYGQQVVDFLAFALPHLHEKLSMSYTRYQHRGATPAAGDCLYSNDNKAILRIRRDTVKVHDMTFMSCNPGFYEEMGLAGHRSCAENLAGALKEAGYGEQVGRLELPDPLNLFQNTPNYSLKGINTSRAGDFIELEALMDCLVVARLALHGRGLQRPQKGSEDGTVLTGTFSETIISAWHDYPDEWNHPKPISSKGAYLQMNGPNSSTPNPSLSGGVGRLRNKVAIITGASSGLGRAITLAYAREGAHVVCADLQPTAKEDIKDEAHKATHHVVQQNGGNSIFVRCDVGDSEDVKNLVEAAVREYGRLDIMVNNAGIALESSLIHETADETFDKTIRVNARSVFLGCKYATGQMLKQEPHVNGDRGWIINTASVMGLVGFPGIASYCASKGAVVQLTRQVALDYAPHRIHCNALCPGFTQTAMIATLTSQQDVKAQLDAAHPFRGLGEPEDIAKAAVFLASDDASWITGVPLAIDGGYTAR</sequence>
<feature type="compositionally biased region" description="Low complexity" evidence="3">
    <location>
        <begin position="11"/>
        <end position="21"/>
    </location>
</feature>
<reference evidence="5 6" key="1">
    <citation type="submission" date="2019-09" db="EMBL/GenBank/DDBJ databases">
        <title>The hologenome of the rock-dwelling lichen Lasallia pustulata.</title>
        <authorList>
            <person name="Greshake Tzovaras B."/>
            <person name="Segers F."/>
            <person name="Bicker A."/>
            <person name="Dal Grande F."/>
            <person name="Otte J."/>
            <person name="Hankeln T."/>
            <person name="Schmitt I."/>
            <person name="Ebersberger I."/>
        </authorList>
    </citation>
    <scope>NUCLEOTIDE SEQUENCE [LARGE SCALE GENOMIC DNA]</scope>
    <source>
        <strain evidence="5">A1-1</strain>
    </source>
</reference>